<organism evidence="5 6">
    <name type="scientific">Thomasclavelia spiroformis</name>
    <dbReference type="NCBI Taxonomy" id="29348"/>
    <lineage>
        <taxon>Bacteria</taxon>
        <taxon>Bacillati</taxon>
        <taxon>Bacillota</taxon>
        <taxon>Erysipelotrichia</taxon>
        <taxon>Erysipelotrichales</taxon>
        <taxon>Coprobacillaceae</taxon>
        <taxon>Thomasclavelia</taxon>
    </lineage>
</organism>
<sequence>MKKLNWGILGTGWIATEMAEALNRVNGEIYAVCDTTLEAAKKYAKRFGVQKAYGSADEMIADENVDIVYIATPHNLHYRFLVQSLKAGKHVFCEKAITVNDSQLEEAVAIAKEKNLVICDGVTLFHMPLFKKLKEIVDSGVIGDVKMVQVNFGSCKEYDVTNRFFSKELAGGALLDIGVYATSFARYFMKSKPNTVLTTANYFETGVDETSGIILRNPEGQMAVMALTMRAKQPKRGVVAGELGYIEVNNYPRGDVATITYTSDGHVETIELGETAKALDYEVLDMQDYILNNGGQENLQYIRDVMATLTEIRKQWGMIYPFE</sequence>
<dbReference type="GO" id="GO:0016491">
    <property type="term" value="F:oxidoreductase activity"/>
    <property type="evidence" value="ECO:0007669"/>
    <property type="project" value="UniProtKB-KW"/>
</dbReference>
<proteinExistence type="inferred from homology"/>
<evidence type="ECO:0000256" key="2">
    <source>
        <dbReference type="ARBA" id="ARBA00023002"/>
    </source>
</evidence>
<feature type="domain" description="Gfo/Idh/MocA-like oxidoreductase N-terminal" evidence="3">
    <location>
        <begin position="4"/>
        <end position="118"/>
    </location>
</feature>
<dbReference type="GO" id="GO:0000166">
    <property type="term" value="F:nucleotide binding"/>
    <property type="evidence" value="ECO:0007669"/>
    <property type="project" value="InterPro"/>
</dbReference>
<dbReference type="InterPro" id="IPR055170">
    <property type="entry name" value="GFO_IDH_MocA-like_dom"/>
</dbReference>
<dbReference type="Pfam" id="PF01408">
    <property type="entry name" value="GFO_IDH_MocA"/>
    <property type="match status" value="1"/>
</dbReference>
<dbReference type="PANTHER" id="PTHR22604">
    <property type="entry name" value="OXIDOREDUCTASES"/>
    <property type="match status" value="1"/>
</dbReference>
<evidence type="ECO:0000259" key="4">
    <source>
        <dbReference type="Pfam" id="PF22725"/>
    </source>
</evidence>
<comment type="similarity">
    <text evidence="1">Belongs to the Gfo/Idh/MocA family.</text>
</comment>
<dbReference type="SUPFAM" id="SSF51735">
    <property type="entry name" value="NAD(P)-binding Rossmann-fold domains"/>
    <property type="match status" value="1"/>
</dbReference>
<feature type="domain" description="GFO/IDH/MocA-like oxidoreductase" evidence="4">
    <location>
        <begin position="130"/>
        <end position="247"/>
    </location>
</feature>
<dbReference type="InterPro" id="IPR036291">
    <property type="entry name" value="NAD(P)-bd_dom_sf"/>
</dbReference>
<dbReference type="InterPro" id="IPR050984">
    <property type="entry name" value="Gfo/Idh/MocA_domain"/>
</dbReference>
<dbReference type="RefSeq" id="WP_087253629.1">
    <property type="nucleotide sequence ID" value="NZ_CAMMFM010000001.1"/>
</dbReference>
<dbReference type="AlphaFoldDB" id="A0A1Y4QM84"/>
<comment type="caution">
    <text evidence="5">The sequence shown here is derived from an EMBL/GenBank/DDBJ whole genome shotgun (WGS) entry which is preliminary data.</text>
</comment>
<dbReference type="Gene3D" id="3.40.50.720">
    <property type="entry name" value="NAD(P)-binding Rossmann-like Domain"/>
    <property type="match status" value="1"/>
</dbReference>
<dbReference type="Proteomes" id="UP000196258">
    <property type="component" value="Unassembled WGS sequence"/>
</dbReference>
<dbReference type="InterPro" id="IPR000683">
    <property type="entry name" value="Gfo/Idh/MocA-like_OxRdtase_N"/>
</dbReference>
<evidence type="ECO:0000313" key="5">
    <source>
        <dbReference type="EMBL" id="OUQ06398.1"/>
    </source>
</evidence>
<dbReference type="PANTHER" id="PTHR22604:SF105">
    <property type="entry name" value="TRANS-1,2-DIHYDROBENZENE-1,2-DIOL DEHYDROGENASE"/>
    <property type="match status" value="1"/>
</dbReference>
<dbReference type="Gene3D" id="3.30.360.10">
    <property type="entry name" value="Dihydrodipicolinate Reductase, domain 2"/>
    <property type="match status" value="1"/>
</dbReference>
<name>A0A1Y4QM84_9FIRM</name>
<evidence type="ECO:0000256" key="1">
    <source>
        <dbReference type="ARBA" id="ARBA00010928"/>
    </source>
</evidence>
<evidence type="ECO:0000313" key="6">
    <source>
        <dbReference type="Proteomes" id="UP000196258"/>
    </source>
</evidence>
<dbReference type="EMBL" id="NFLB01000001">
    <property type="protein sequence ID" value="OUQ06398.1"/>
    <property type="molecule type" value="Genomic_DNA"/>
</dbReference>
<accession>A0A1Y4QM84</accession>
<dbReference type="SUPFAM" id="SSF55347">
    <property type="entry name" value="Glyceraldehyde-3-phosphate dehydrogenase-like, C-terminal domain"/>
    <property type="match status" value="1"/>
</dbReference>
<keyword evidence="2" id="KW-0560">Oxidoreductase</keyword>
<dbReference type="Pfam" id="PF22725">
    <property type="entry name" value="GFO_IDH_MocA_C3"/>
    <property type="match status" value="1"/>
</dbReference>
<gene>
    <name evidence="5" type="ORF">B5E91_00285</name>
</gene>
<evidence type="ECO:0000259" key="3">
    <source>
        <dbReference type="Pfam" id="PF01408"/>
    </source>
</evidence>
<protein>
    <submittedName>
        <fullName evidence="5">Oxidoreductase</fullName>
    </submittedName>
</protein>
<reference evidence="6" key="1">
    <citation type="submission" date="2017-04" db="EMBL/GenBank/DDBJ databases">
        <title>Function of individual gut microbiota members based on whole genome sequencing of pure cultures obtained from chicken caecum.</title>
        <authorList>
            <person name="Medvecky M."/>
            <person name="Cejkova D."/>
            <person name="Polansky O."/>
            <person name="Karasova D."/>
            <person name="Kubasova T."/>
            <person name="Cizek A."/>
            <person name="Rychlik I."/>
        </authorList>
    </citation>
    <scope>NUCLEOTIDE SEQUENCE [LARGE SCALE GENOMIC DNA]</scope>
    <source>
        <strain evidence="6">An149</strain>
    </source>
</reference>